<evidence type="ECO:0000313" key="6">
    <source>
        <dbReference type="Proteomes" id="UP000081671"/>
    </source>
</evidence>
<gene>
    <name evidence="7" type="primary">LOC105998520</name>
</gene>
<evidence type="ECO:0000256" key="2">
    <source>
        <dbReference type="SAM" id="Phobius"/>
    </source>
</evidence>
<feature type="region of interest" description="Disordered" evidence="1">
    <location>
        <begin position="2186"/>
        <end position="2211"/>
    </location>
</feature>
<evidence type="ECO:0000313" key="7">
    <source>
        <dbReference type="RefSeq" id="XP_012888699.1"/>
    </source>
</evidence>
<feature type="domain" description="Leucine-rich repeat-containing protein 37 N-terminal" evidence="5">
    <location>
        <begin position="1167"/>
        <end position="1253"/>
    </location>
</feature>
<dbReference type="RefSeq" id="XP_012888699.1">
    <property type="nucleotide sequence ID" value="XM_013033245.1"/>
</dbReference>
<feature type="region of interest" description="Disordered" evidence="1">
    <location>
        <begin position="253"/>
        <end position="272"/>
    </location>
</feature>
<sequence length="2211" mass="248803">MSPVCLWALRLLLLSLQLWLLVQPAPIAHWARNSVQLTSDSHPSYLPTESPNILTPPADSRDPYNLGSSVPSKISAPSQELTDSLLPFLDKDSGQPSPKSKQVLDPQQDLPDKLIVQERLPEAVPVGGGNYNEAETHPHPLKSKFQTIDLTQASDHQSFEILLAAEHNQSSRTTPLMVSPGNLENDIAQHSRLATFIVGTEKQFAEPHPQKQPLQNDYSNLSTDMVYADNLPHKSQENPRVPIELLQLETQTLETPEKAPFSTPKRDTPAQSQLERVVPSIHPGVKFSFPNTKEAQYSTLENSLINPLDIEDTTPKKQQTYTQAPESAEEEKHTSTQKQEPAQPSELHEGRENDENQMEVPAYPEKTSEEVIPSVQQEVPVQVPESLREKIVETLPYHEVTAQPLGPDQDYHDYFPNVTVKQLDMEVSINSEPTKKAEYNPDQHEVPSQPLGLPVVAETPSHLEEQTAQPSQSPREGETSGSYLVSSIQPPEFNEDLQDGPYQTSGPILLNKPHPSEQEQVTHYSESPEEVESFGSHLEDHAEAEKSLEEFTHPAEPEAPSHAPEFHMNIVKTPVEVTKYPALHDNLAGIKVKPEDKEVAIPSETTKEMETSVVEHDSSIKPDGLPMEEEYPPRKKEQPAQPSESPGEAETSGSNLESSTRPSKVSEEFQPSIVQVVVPPQASATETSLGEQEHSVQQSESSQKVEHPGSHLENDALPEKYPEEATPPVKQKAPIHAPESPMERVAETLPPDKATVQPLDQDQDYLDYFSSVKVKPENYQDNLADFKVKPENYQDNLADFKVKPEDSRDNLADFKVKPEDSRDNLSDFKVKPENYQDNLADFKVKPENYQDNLADFKVKPENYQDNLPENYQDNLADFKVKPENYQDNLADFKVKPESDGNLADFKVNPEDYQDNLADLKVKPKDYQDNLVDFKGKPEDYHDNLANFKVKPENYQDNFKVKPEDKDVTVYLEPTKEFETALAQQEAPVWPTVYAQEVEPVLNEQEQTAHRSEYPEKEHPSEIYPEAPAQDSEPTEEFEPLIQQGQPGPFSEHHELIASLPYQHEAQYSNFLSMTVEPPHVGLPIKPEPTTERDISSIYYEVPVYYLVPMNDKLSKAQQHKALPLPPELSEEVEPIPINQNTPALEATESEILSTQQEATAGNEHNEEVEFPAIMQEAPTQLPKFPMEIELHEDIGSAQLPKPQKTIVHAPVHFKIVSGHDQAQYSALPKATVPHLDVEINITPEPTRESKHSSPLKKPTVLMNPEKSRPNPHQAPAQYPHPTQVTVQPFDLDLTLTPGSSVEIEPVPTKQETKTKLPTPPKGLMSQAVVFYVMPVSMLGHDRIQPTKPPDVPVSSLDVGLPSPPEHTEGAEYSPVLKTTAMPPTQPKLTFQTPVTAHPLNVEFTITHHSVNLAAENALAVHMEQIAFPSTNICELCTCQFQALVCVGLHPKQRLHQVPVPDPTAKMKIFTTLNLGCNLLTELSFGTFEAWHGMQFLHQLILNRNPLIAVEDIHLFKLPALKYLDMGRTQVQLATVENILTMTLELEKLILPHQMAGCLCQYKHDIEVICKTVKLHCDHVLLINITYCLEEESIGNPEGRFMKVLTDRKRNNSTELIIEPEKEHMDKNDASYSGVMNEQLELSKENEISSALNNILPYLSEGNLHDVRTTLLPFIKLVQPQENIQAEMKSTEERPQRLNRVLKGPRSIQKRHFKKVAKQNIWRKQSGQPLLENIAKERFRRLPIRELHVAQKPRKLVRNSLPTELSFTKELKAAASSLLNPDSAGRASMSTTEKALNEVKNRAKTLTYTRFVLDGTNSRVKSKKASNTIISPQSYAVHSTGSFVTHRIPKAKLNRKFRKKTRLFRPVHANRPPFSGVRSLINSPSGEDFASWGELNSQENTFPEFYAISNPSIDITPPKQEITTNVLEGNTFVKNIPVPAGSHPQNTISEIAAPGSRVTAFNLMPPVQQTNETLWQGINMGIDSSSVKATDYQYQFPSFGDHFEMQLNQQLKPLVPNNDVRKLLSQLIRTLKMDCSETDMQNACSKLVSRSGLLMKLLSKSQEVKLSKAEWDTDQWKTDNYINESTEVPGERKESSELIQEVPGYGFNNKIILAVAVILVVMLLIIIFCLIEICCHRRATGEGQRSSRGFLWCMRRQGPSESESQEGFFLGRPLWLRDMYRPLSATSKKNMAKKLQDKESSEEDEIFQKKQG</sequence>
<dbReference type="InterPro" id="IPR032754">
    <property type="entry name" value="LRRC37_N"/>
</dbReference>
<feature type="domain" description="Leucine-rich repeat-containing protein 37 N-terminal" evidence="5">
    <location>
        <begin position="726"/>
        <end position="779"/>
    </location>
</feature>
<feature type="compositionally biased region" description="Basic and acidic residues" evidence="1">
    <location>
        <begin position="592"/>
        <end position="620"/>
    </location>
</feature>
<feature type="compositionally biased region" description="Basic and acidic residues" evidence="1">
    <location>
        <begin position="537"/>
        <end position="556"/>
    </location>
</feature>
<dbReference type="OrthoDB" id="676979at2759"/>
<feature type="compositionally biased region" description="Polar residues" evidence="1">
    <location>
        <begin position="66"/>
        <end position="82"/>
    </location>
</feature>
<dbReference type="KEGG" id="dord:105998520"/>
<keyword evidence="6" id="KW-1185">Reference proteome</keyword>
<proteinExistence type="predicted"/>
<organism evidence="6 7">
    <name type="scientific">Dipodomys ordii</name>
    <name type="common">Ord's kangaroo rat</name>
    <dbReference type="NCBI Taxonomy" id="10020"/>
    <lineage>
        <taxon>Eukaryota</taxon>
        <taxon>Metazoa</taxon>
        <taxon>Chordata</taxon>
        <taxon>Craniata</taxon>
        <taxon>Vertebrata</taxon>
        <taxon>Euteleostomi</taxon>
        <taxon>Mammalia</taxon>
        <taxon>Eutheria</taxon>
        <taxon>Euarchontoglires</taxon>
        <taxon>Glires</taxon>
        <taxon>Rodentia</taxon>
        <taxon>Castorimorpha</taxon>
        <taxon>Heteromyidae</taxon>
        <taxon>Dipodomyinae</taxon>
        <taxon>Dipodomys</taxon>
    </lineage>
</organism>
<feature type="compositionally biased region" description="Basic and acidic residues" evidence="1">
    <location>
        <begin position="703"/>
        <end position="723"/>
    </location>
</feature>
<feature type="domain" description="LRRC37A/B like protein 1 C-terminal" evidence="4">
    <location>
        <begin position="1999"/>
        <end position="2140"/>
    </location>
</feature>
<feature type="compositionally biased region" description="Polar residues" evidence="1">
    <location>
        <begin position="42"/>
        <end position="53"/>
    </location>
</feature>
<feature type="region of interest" description="Disordered" evidence="1">
    <location>
        <begin position="1002"/>
        <end position="1046"/>
    </location>
</feature>
<dbReference type="PANTHER" id="PTHR23045:SF9">
    <property type="entry name" value="LEUCINE RICH REPEAT CONTAINING 37A-RELATED"/>
    <property type="match status" value="1"/>
</dbReference>
<feature type="signal peptide" evidence="3">
    <location>
        <begin position="1"/>
        <end position="24"/>
    </location>
</feature>
<feature type="domain" description="Leucine-rich repeat-containing protein 37 N-terminal" evidence="5">
    <location>
        <begin position="1302"/>
        <end position="1374"/>
    </location>
</feature>
<feature type="region of interest" description="Disordered" evidence="1">
    <location>
        <begin position="42"/>
        <end position="109"/>
    </location>
</feature>
<accession>A0A1S3GKD3</accession>
<feature type="region of interest" description="Disordered" evidence="1">
    <location>
        <begin position="1299"/>
        <end position="1320"/>
    </location>
</feature>
<dbReference type="PANTHER" id="PTHR23045">
    <property type="entry name" value="LEUCINE-RICH REPEAT-CONTAINING PROTEIN 37A"/>
    <property type="match status" value="1"/>
</dbReference>
<feature type="region of interest" description="Disordered" evidence="1">
    <location>
        <begin position="1243"/>
        <end position="1275"/>
    </location>
</feature>
<dbReference type="GeneID" id="105998520"/>
<dbReference type="Pfam" id="PF14914">
    <property type="entry name" value="LRRC37AB_C"/>
    <property type="match status" value="1"/>
</dbReference>
<dbReference type="Proteomes" id="UP000081671">
    <property type="component" value="Unplaced"/>
</dbReference>
<keyword evidence="2" id="KW-0472">Membrane</keyword>
<dbReference type="Gene3D" id="3.80.10.10">
    <property type="entry name" value="Ribonuclease Inhibitor"/>
    <property type="match status" value="1"/>
</dbReference>
<dbReference type="Pfam" id="PF15779">
    <property type="entry name" value="LRRC37"/>
    <property type="match status" value="5"/>
</dbReference>
<feature type="region of interest" description="Disordered" evidence="1">
    <location>
        <begin position="591"/>
        <end position="744"/>
    </location>
</feature>
<dbReference type="InterPro" id="IPR015753">
    <property type="entry name" value="LRRC37"/>
</dbReference>
<name>A0A1S3GKD3_DIPOR</name>
<feature type="chain" id="PRO_5010359989" evidence="3">
    <location>
        <begin position="25"/>
        <end position="2211"/>
    </location>
</feature>
<feature type="region of interest" description="Disordered" evidence="1">
    <location>
        <begin position="306"/>
        <end position="373"/>
    </location>
</feature>
<feature type="compositionally biased region" description="Basic and acidic residues" evidence="1">
    <location>
        <begin position="433"/>
        <end position="445"/>
    </location>
</feature>
<evidence type="ECO:0000259" key="4">
    <source>
        <dbReference type="Pfam" id="PF14914"/>
    </source>
</evidence>
<evidence type="ECO:0000256" key="3">
    <source>
        <dbReference type="SAM" id="SignalP"/>
    </source>
</evidence>
<feature type="compositionally biased region" description="Polar residues" evidence="1">
    <location>
        <begin position="316"/>
        <end position="325"/>
    </location>
</feature>
<reference evidence="7" key="1">
    <citation type="submission" date="2025-08" db="UniProtKB">
        <authorList>
            <consortium name="RefSeq"/>
        </authorList>
    </citation>
    <scope>IDENTIFICATION</scope>
    <source>
        <tissue evidence="7">Kidney</tissue>
    </source>
</reference>
<dbReference type="SUPFAM" id="SSF52058">
    <property type="entry name" value="L domain-like"/>
    <property type="match status" value="1"/>
</dbReference>
<feature type="domain" description="Leucine-rich repeat-containing protein 37 N-terminal" evidence="5">
    <location>
        <begin position="373"/>
        <end position="439"/>
    </location>
</feature>
<feature type="domain" description="Leucine-rich repeat-containing protein 37 N-terminal" evidence="5">
    <location>
        <begin position="1020"/>
        <end position="1091"/>
    </location>
</feature>
<keyword evidence="2" id="KW-0812">Transmembrane</keyword>
<dbReference type="InterPro" id="IPR032675">
    <property type="entry name" value="LRR_dom_sf"/>
</dbReference>
<evidence type="ECO:0000256" key="1">
    <source>
        <dbReference type="SAM" id="MobiDB-lite"/>
    </source>
</evidence>
<feature type="transmembrane region" description="Helical" evidence="2">
    <location>
        <begin position="2110"/>
        <end position="2134"/>
    </location>
</feature>
<feature type="compositionally biased region" description="Polar residues" evidence="1">
    <location>
        <begin position="466"/>
        <end position="489"/>
    </location>
</feature>
<dbReference type="InterPro" id="IPR029423">
    <property type="entry name" value="LRRC37AB_C"/>
</dbReference>
<keyword evidence="3" id="KW-0732">Signal</keyword>
<protein>
    <submittedName>
        <fullName evidence="7">Leucine-rich repeat-containing protein 37A3-like</fullName>
    </submittedName>
</protein>
<dbReference type="InParanoid" id="A0A1S3GKD3"/>
<feature type="region of interest" description="Disordered" evidence="1">
    <location>
        <begin position="433"/>
        <end position="564"/>
    </location>
</feature>
<evidence type="ECO:0000259" key="5">
    <source>
        <dbReference type="Pfam" id="PF15779"/>
    </source>
</evidence>
<feature type="compositionally biased region" description="Basic and acidic residues" evidence="1">
    <location>
        <begin position="1006"/>
        <end position="1020"/>
    </location>
</feature>
<feature type="compositionally biased region" description="Polar residues" evidence="1">
    <location>
        <begin position="651"/>
        <end position="663"/>
    </location>
</feature>
<keyword evidence="2" id="KW-1133">Transmembrane helix</keyword>